<evidence type="ECO:0000256" key="1">
    <source>
        <dbReference type="SAM" id="Phobius"/>
    </source>
</evidence>
<dbReference type="EMBL" id="JABFUD020000005">
    <property type="protein sequence ID" value="KAI5080378.1"/>
    <property type="molecule type" value="Genomic_DNA"/>
</dbReference>
<proteinExistence type="predicted"/>
<dbReference type="AlphaFoldDB" id="A0A9D4ZLS7"/>
<keyword evidence="1" id="KW-0812">Transmembrane</keyword>
<accession>A0A9D4ZLS7</accession>
<evidence type="ECO:0000313" key="2">
    <source>
        <dbReference type="EMBL" id="KAI5080378.1"/>
    </source>
</evidence>
<feature type="transmembrane region" description="Helical" evidence="1">
    <location>
        <begin position="72"/>
        <end position="94"/>
    </location>
</feature>
<evidence type="ECO:0000313" key="3">
    <source>
        <dbReference type="Proteomes" id="UP000886520"/>
    </source>
</evidence>
<keyword evidence="1" id="KW-1133">Transmembrane helix</keyword>
<dbReference type="Proteomes" id="UP000886520">
    <property type="component" value="Chromosome 5"/>
</dbReference>
<keyword evidence="3" id="KW-1185">Reference proteome</keyword>
<name>A0A9D4ZLS7_ADICA</name>
<sequence>MEVNYVSGKRKDFLVSELVLIAGLPIEANYGRHILTQDSYSSTFQGKMVCLISVLLKTKFYPKLSIYSLGKFLLSFLILLTYFAFEWMIVILLCRDDIFVQDCRSC</sequence>
<protein>
    <submittedName>
        <fullName evidence="2">Uncharacterized protein</fullName>
    </submittedName>
</protein>
<keyword evidence="1" id="KW-0472">Membrane</keyword>
<organism evidence="2 3">
    <name type="scientific">Adiantum capillus-veneris</name>
    <name type="common">Maidenhair fern</name>
    <dbReference type="NCBI Taxonomy" id="13818"/>
    <lineage>
        <taxon>Eukaryota</taxon>
        <taxon>Viridiplantae</taxon>
        <taxon>Streptophyta</taxon>
        <taxon>Embryophyta</taxon>
        <taxon>Tracheophyta</taxon>
        <taxon>Polypodiopsida</taxon>
        <taxon>Polypodiidae</taxon>
        <taxon>Polypodiales</taxon>
        <taxon>Pteridineae</taxon>
        <taxon>Pteridaceae</taxon>
        <taxon>Vittarioideae</taxon>
        <taxon>Adiantum</taxon>
    </lineage>
</organism>
<reference evidence="2 3" key="1">
    <citation type="submission" date="2021-01" db="EMBL/GenBank/DDBJ databases">
        <title>Adiantum capillus-veneris genome.</title>
        <authorList>
            <person name="Fang Y."/>
            <person name="Liao Q."/>
        </authorList>
    </citation>
    <scope>NUCLEOTIDE SEQUENCE [LARGE SCALE GENOMIC DNA]</scope>
    <source>
        <strain evidence="2">H3</strain>
        <tissue evidence="2">Leaf</tissue>
    </source>
</reference>
<gene>
    <name evidence="2" type="ORF">GOP47_0005857</name>
</gene>
<comment type="caution">
    <text evidence="2">The sequence shown here is derived from an EMBL/GenBank/DDBJ whole genome shotgun (WGS) entry which is preliminary data.</text>
</comment>